<proteinExistence type="predicted"/>
<evidence type="ECO:0000256" key="1">
    <source>
        <dbReference type="SAM" id="MobiDB-lite"/>
    </source>
</evidence>
<sequence length="255" mass="25880">MVVPIDGAGGTSGGFGVTGGGAEGTGGGFGGTGGGGGGADSGAGDGGGSGDGGGGVAIGGGIVVAVLLAEAVLAEVVVAAVAVVAAVEVVVEVGGAGGHKGEGELAALGISLQNFFHLKDDGSGWERLLDSSSKTLINNYLLTGTDTDTDWICLIPSKENIHIWRTFGNRLATKDNLGKRGVVLNSLECQLCCMRDETLDHVIVVCSTTRLVSAYMCSWVKWWLVRAYSVKNLRSEICNGDGEKRSIGKSRQEGH</sequence>
<dbReference type="Proteomes" id="UP001172457">
    <property type="component" value="Chromosome 2"/>
</dbReference>
<name>A0AA38TQW5_9ASTR</name>
<feature type="region of interest" description="Disordered" evidence="1">
    <location>
        <begin position="26"/>
        <end position="47"/>
    </location>
</feature>
<dbReference type="Pfam" id="PF13966">
    <property type="entry name" value="zf-RVT"/>
    <property type="match status" value="1"/>
</dbReference>
<evidence type="ECO:0000313" key="3">
    <source>
        <dbReference type="EMBL" id="KAJ9559916.1"/>
    </source>
</evidence>
<dbReference type="AlphaFoldDB" id="A0AA38TQW5"/>
<comment type="caution">
    <text evidence="3">The sequence shown here is derived from an EMBL/GenBank/DDBJ whole genome shotgun (WGS) entry which is preliminary data.</text>
</comment>
<evidence type="ECO:0000313" key="4">
    <source>
        <dbReference type="Proteomes" id="UP001172457"/>
    </source>
</evidence>
<dbReference type="InterPro" id="IPR026960">
    <property type="entry name" value="RVT-Znf"/>
</dbReference>
<gene>
    <name evidence="3" type="ORF">OSB04_005076</name>
</gene>
<evidence type="ECO:0000259" key="2">
    <source>
        <dbReference type="Pfam" id="PF13966"/>
    </source>
</evidence>
<organism evidence="3 4">
    <name type="scientific">Centaurea solstitialis</name>
    <name type="common">yellow star-thistle</name>
    <dbReference type="NCBI Taxonomy" id="347529"/>
    <lineage>
        <taxon>Eukaryota</taxon>
        <taxon>Viridiplantae</taxon>
        <taxon>Streptophyta</taxon>
        <taxon>Embryophyta</taxon>
        <taxon>Tracheophyta</taxon>
        <taxon>Spermatophyta</taxon>
        <taxon>Magnoliopsida</taxon>
        <taxon>eudicotyledons</taxon>
        <taxon>Gunneridae</taxon>
        <taxon>Pentapetalae</taxon>
        <taxon>asterids</taxon>
        <taxon>campanulids</taxon>
        <taxon>Asterales</taxon>
        <taxon>Asteraceae</taxon>
        <taxon>Carduoideae</taxon>
        <taxon>Cardueae</taxon>
        <taxon>Centaureinae</taxon>
        <taxon>Centaurea</taxon>
    </lineage>
</organism>
<feature type="domain" description="Reverse transcriptase zinc-binding" evidence="2">
    <location>
        <begin position="150"/>
        <end position="210"/>
    </location>
</feature>
<reference evidence="3" key="1">
    <citation type="submission" date="2023-03" db="EMBL/GenBank/DDBJ databases">
        <title>Chromosome-scale reference genome and RAD-based genetic map of yellow starthistle (Centaurea solstitialis) reveal putative structural variation and QTLs associated with invader traits.</title>
        <authorList>
            <person name="Reatini B."/>
            <person name="Cang F.A."/>
            <person name="Jiang Q."/>
            <person name="Mckibben M.T.W."/>
            <person name="Barker M.S."/>
            <person name="Rieseberg L.H."/>
            <person name="Dlugosch K.M."/>
        </authorList>
    </citation>
    <scope>NUCLEOTIDE SEQUENCE</scope>
    <source>
        <strain evidence="3">CAN-66</strain>
        <tissue evidence="3">Leaf</tissue>
    </source>
</reference>
<protein>
    <recommendedName>
        <fullName evidence="2">Reverse transcriptase zinc-binding domain-containing protein</fullName>
    </recommendedName>
</protein>
<keyword evidence="4" id="KW-1185">Reference proteome</keyword>
<dbReference type="EMBL" id="JARYMX010000002">
    <property type="protein sequence ID" value="KAJ9559916.1"/>
    <property type="molecule type" value="Genomic_DNA"/>
</dbReference>
<accession>A0AA38TQW5</accession>